<name>A0A143YSL6_9LACT</name>
<dbReference type="EMBL" id="FJNE01000007">
    <property type="protein sequence ID" value="CZQ97721.1"/>
    <property type="molecule type" value="Genomic_DNA"/>
</dbReference>
<dbReference type="AlphaFoldDB" id="A0A143YSL6"/>
<dbReference type="Gene3D" id="3.10.120.10">
    <property type="entry name" value="Cytochrome b5-like heme/steroid binding domain"/>
    <property type="match status" value="1"/>
</dbReference>
<evidence type="ECO:0000259" key="3">
    <source>
        <dbReference type="SMART" id="SM01117"/>
    </source>
</evidence>
<dbReference type="InterPro" id="IPR036400">
    <property type="entry name" value="Cyt_B5-like_heme/steroid_sf"/>
</dbReference>
<dbReference type="SMART" id="SM01117">
    <property type="entry name" value="Cyt-b5"/>
    <property type="match status" value="1"/>
</dbReference>
<organism evidence="4 5">
    <name type="scientific">Trichococcus palustris</name>
    <dbReference type="NCBI Taxonomy" id="140314"/>
    <lineage>
        <taxon>Bacteria</taxon>
        <taxon>Bacillati</taxon>
        <taxon>Bacillota</taxon>
        <taxon>Bacilli</taxon>
        <taxon>Lactobacillales</taxon>
        <taxon>Carnobacteriaceae</taxon>
        <taxon>Trichococcus</taxon>
    </lineage>
</organism>
<keyword evidence="5" id="KW-1185">Reference proteome</keyword>
<dbReference type="SUPFAM" id="SSF55856">
    <property type="entry name" value="Cytochrome b5-like heme/steroid binding domain"/>
    <property type="match status" value="1"/>
</dbReference>
<proteinExistence type="predicted"/>
<accession>A0A143YSL6</accession>
<dbReference type="STRING" id="140314.SAMN04488076_11928"/>
<reference evidence="4 5" key="1">
    <citation type="submission" date="2016-02" db="EMBL/GenBank/DDBJ databases">
        <authorList>
            <person name="Wen L."/>
            <person name="He K."/>
            <person name="Yang H."/>
        </authorList>
    </citation>
    <scope>NUCLEOTIDE SEQUENCE [LARGE SCALE GENOMIC DNA]</scope>
    <source>
        <strain evidence="4">Trichococcus palustris</strain>
    </source>
</reference>
<sequence>MKNNNKAKMITLLLGAGLLFGACGTTQATTTDKASTSAAASSAVPASKAASSSSTASSSSAQSNAKTFTLDELAKYDGKNGNDAYVAVAGIVYDVTHAQKWQNGNHYGVQAGTDLTTAINKSPHGSSVLEGLPIVGTLVN</sequence>
<evidence type="ECO:0000313" key="5">
    <source>
        <dbReference type="Proteomes" id="UP000242754"/>
    </source>
</evidence>
<dbReference type="Pfam" id="PF00173">
    <property type="entry name" value="Cyt-b5"/>
    <property type="match status" value="1"/>
</dbReference>
<evidence type="ECO:0000256" key="2">
    <source>
        <dbReference type="SAM" id="SignalP"/>
    </source>
</evidence>
<evidence type="ECO:0000256" key="1">
    <source>
        <dbReference type="SAM" id="MobiDB-lite"/>
    </source>
</evidence>
<feature type="chain" id="PRO_5007515022" description="Cytochrome b5 heme-binding domain-containing protein" evidence="2">
    <location>
        <begin position="29"/>
        <end position="140"/>
    </location>
</feature>
<dbReference type="Proteomes" id="UP000242754">
    <property type="component" value="Unassembled WGS sequence"/>
</dbReference>
<protein>
    <recommendedName>
        <fullName evidence="3">Cytochrome b5 heme-binding domain-containing protein</fullName>
    </recommendedName>
</protein>
<gene>
    <name evidence="4" type="ORF">Tpal_2168</name>
</gene>
<dbReference type="PROSITE" id="PS51257">
    <property type="entry name" value="PROKAR_LIPOPROTEIN"/>
    <property type="match status" value="1"/>
</dbReference>
<dbReference type="InterPro" id="IPR001199">
    <property type="entry name" value="Cyt_B5-like_heme/steroid-bd"/>
</dbReference>
<feature type="signal peptide" evidence="2">
    <location>
        <begin position="1"/>
        <end position="28"/>
    </location>
</feature>
<keyword evidence="2" id="KW-0732">Signal</keyword>
<feature type="domain" description="Cytochrome b5 heme-binding" evidence="3">
    <location>
        <begin position="68"/>
        <end position="139"/>
    </location>
</feature>
<evidence type="ECO:0000313" key="4">
    <source>
        <dbReference type="EMBL" id="CZQ97721.1"/>
    </source>
</evidence>
<feature type="region of interest" description="Disordered" evidence="1">
    <location>
        <begin position="34"/>
        <end position="64"/>
    </location>
</feature>